<dbReference type="PANTHER" id="PTHR42788:SF13">
    <property type="entry name" value="ALIPHATIC SULFONATES IMPORT ATP-BINDING PROTEIN SSUB"/>
    <property type="match status" value="1"/>
</dbReference>
<dbReference type="Proteomes" id="UP000076574">
    <property type="component" value="Unassembled WGS sequence"/>
</dbReference>
<comment type="similarity">
    <text evidence="1">Belongs to the ABC transporter superfamily.</text>
</comment>
<dbReference type="InterPro" id="IPR027417">
    <property type="entry name" value="P-loop_NTPase"/>
</dbReference>
<reference evidence="7 8" key="1">
    <citation type="submission" date="2016-03" db="EMBL/GenBank/DDBJ databases">
        <title>Microsymbionts genomes from the relict species Vavilovia formosa (Stev.) Fed.</title>
        <authorList>
            <person name="Kopat V."/>
            <person name="Chirak E."/>
            <person name="Kimeklis A."/>
            <person name="Andronov E."/>
        </authorList>
    </citation>
    <scope>NUCLEOTIDE SEQUENCE [LARGE SCALE GENOMIC DNA]</scope>
    <source>
        <strain evidence="7 8">Vaf07</strain>
    </source>
</reference>
<organism evidence="7 8">
    <name type="scientific">Tardiphaga robiniae</name>
    <dbReference type="NCBI Taxonomy" id="943830"/>
    <lineage>
        <taxon>Bacteria</taxon>
        <taxon>Pseudomonadati</taxon>
        <taxon>Pseudomonadota</taxon>
        <taxon>Alphaproteobacteria</taxon>
        <taxon>Hyphomicrobiales</taxon>
        <taxon>Nitrobacteraceae</taxon>
        <taxon>Tardiphaga</taxon>
    </lineage>
</organism>
<gene>
    <name evidence="7" type="ORF">A4A58_17650</name>
</gene>
<dbReference type="InterPro" id="IPR017871">
    <property type="entry name" value="ABC_transporter-like_CS"/>
</dbReference>
<dbReference type="RefSeq" id="WP_068738101.1">
    <property type="nucleotide sequence ID" value="NZ_LVYV01000055.1"/>
</dbReference>
<dbReference type="EMBL" id="LVYV01000055">
    <property type="protein sequence ID" value="KZD20569.1"/>
    <property type="molecule type" value="Genomic_DNA"/>
</dbReference>
<evidence type="ECO:0000259" key="6">
    <source>
        <dbReference type="PROSITE" id="PS50893"/>
    </source>
</evidence>
<comment type="function">
    <text evidence="5">Involved in beta-(1--&gt;2)glucan export. Transmembrane domains (TMD) form a pore in the inner membrane and the ATP-binding domain (NBD) is responsible for energy generation.</text>
</comment>
<evidence type="ECO:0000256" key="4">
    <source>
        <dbReference type="ARBA" id="ARBA00022840"/>
    </source>
</evidence>
<dbReference type="AlphaFoldDB" id="A0A163X8L8"/>
<dbReference type="PANTHER" id="PTHR42788">
    <property type="entry name" value="TAURINE IMPORT ATP-BINDING PROTEIN-RELATED"/>
    <property type="match status" value="1"/>
</dbReference>
<dbReference type="InterPro" id="IPR003593">
    <property type="entry name" value="AAA+_ATPase"/>
</dbReference>
<feature type="domain" description="ABC transporter" evidence="6">
    <location>
        <begin position="32"/>
        <end position="263"/>
    </location>
</feature>
<comment type="caution">
    <text evidence="7">The sequence shown here is derived from an EMBL/GenBank/DDBJ whole genome shotgun (WGS) entry which is preliminary data.</text>
</comment>
<dbReference type="GO" id="GO:0005524">
    <property type="term" value="F:ATP binding"/>
    <property type="evidence" value="ECO:0007669"/>
    <property type="project" value="UniProtKB-KW"/>
</dbReference>
<dbReference type="CDD" id="cd03293">
    <property type="entry name" value="ABC_NrtD_SsuB_transporters"/>
    <property type="match status" value="1"/>
</dbReference>
<dbReference type="Pfam" id="PF00005">
    <property type="entry name" value="ABC_tran"/>
    <property type="match status" value="1"/>
</dbReference>
<dbReference type="SUPFAM" id="SSF52540">
    <property type="entry name" value="P-loop containing nucleoside triphosphate hydrolases"/>
    <property type="match status" value="1"/>
</dbReference>
<keyword evidence="8" id="KW-1185">Reference proteome</keyword>
<dbReference type="GO" id="GO:0016887">
    <property type="term" value="F:ATP hydrolysis activity"/>
    <property type="evidence" value="ECO:0007669"/>
    <property type="project" value="InterPro"/>
</dbReference>
<keyword evidence="2" id="KW-0813">Transport</keyword>
<keyword evidence="3" id="KW-0547">Nucleotide-binding</keyword>
<dbReference type="SMART" id="SM00382">
    <property type="entry name" value="AAA"/>
    <property type="match status" value="1"/>
</dbReference>
<name>A0A163X8L8_9BRAD</name>
<dbReference type="PROSITE" id="PS50893">
    <property type="entry name" value="ABC_TRANSPORTER_2"/>
    <property type="match status" value="1"/>
</dbReference>
<evidence type="ECO:0000313" key="7">
    <source>
        <dbReference type="EMBL" id="KZD20569.1"/>
    </source>
</evidence>
<accession>A0A163X8L8</accession>
<dbReference type="STRING" id="943830.A4A58_17650"/>
<evidence type="ECO:0000256" key="2">
    <source>
        <dbReference type="ARBA" id="ARBA00022448"/>
    </source>
</evidence>
<evidence type="ECO:0000256" key="5">
    <source>
        <dbReference type="ARBA" id="ARBA00024722"/>
    </source>
</evidence>
<dbReference type="PROSITE" id="PS00211">
    <property type="entry name" value="ABC_TRANSPORTER_1"/>
    <property type="match status" value="1"/>
</dbReference>
<sequence>MTAAMRTMSVDQPSAHLRVVSEQSTPSKASGINLSGVSKTYGTGDGQVQSLRPLDFHINDGEFFVVVGPSGCGKSTLLKLISGLLAPTSGEIHVDGNKVTEPHGDVGIVFQNALLLPWRNIINNVLMPIDMKNLPRAQYMDRAKQLLKMVGLEGFEKKLPWQLSGGMQQRASICRALVHDPKIMMMDEPFGALDAMTREKMNVELSRIQRTTGKTILLITHSIPEAVFLADKVLVMTERPGGIAAIYDVPLGRERTLDAMSNPIFTDLVARIRKHFMTNSTLD</sequence>
<evidence type="ECO:0000256" key="1">
    <source>
        <dbReference type="ARBA" id="ARBA00005417"/>
    </source>
</evidence>
<dbReference type="InterPro" id="IPR050166">
    <property type="entry name" value="ABC_transporter_ATP-bind"/>
</dbReference>
<protein>
    <submittedName>
        <fullName evidence="7">ABC transporter ATP-binding protein</fullName>
    </submittedName>
</protein>
<dbReference type="InterPro" id="IPR003439">
    <property type="entry name" value="ABC_transporter-like_ATP-bd"/>
</dbReference>
<evidence type="ECO:0000313" key="8">
    <source>
        <dbReference type="Proteomes" id="UP000076574"/>
    </source>
</evidence>
<evidence type="ECO:0000256" key="3">
    <source>
        <dbReference type="ARBA" id="ARBA00022741"/>
    </source>
</evidence>
<keyword evidence="4 7" id="KW-0067">ATP-binding</keyword>
<proteinExistence type="inferred from homology"/>
<dbReference type="OrthoDB" id="9807242at2"/>
<dbReference type="Gene3D" id="3.40.50.300">
    <property type="entry name" value="P-loop containing nucleotide triphosphate hydrolases"/>
    <property type="match status" value="1"/>
</dbReference>